<reference evidence="4" key="1">
    <citation type="submission" date="2017-09" db="EMBL/GenBank/DDBJ databases">
        <title>Metaegenomics of thermophilic ammonia-oxidizing enrichment culture.</title>
        <authorList>
            <person name="Kato S."/>
            <person name="Suzuki K."/>
        </authorList>
    </citation>
    <scope>NUCLEOTIDE SEQUENCE [LARGE SCALE GENOMIC DNA]</scope>
</reference>
<feature type="domain" description="GFO/IDH/MocA-like oxidoreductase" evidence="2">
    <location>
        <begin position="241"/>
        <end position="336"/>
    </location>
</feature>
<dbReference type="PANTHER" id="PTHR43818">
    <property type="entry name" value="BCDNA.GH03377"/>
    <property type="match status" value="1"/>
</dbReference>
<dbReference type="EMBL" id="BEHT01000020">
    <property type="protein sequence ID" value="GBC99053.1"/>
    <property type="molecule type" value="Genomic_DNA"/>
</dbReference>
<dbReference type="PROSITE" id="PS51318">
    <property type="entry name" value="TAT"/>
    <property type="match status" value="1"/>
</dbReference>
<protein>
    <submittedName>
        <fullName evidence="3">Inositol 2-dehydrogenase</fullName>
        <ecNumber evidence="3">1.1.1.18</ecNumber>
    </submittedName>
</protein>
<dbReference type="PANTHER" id="PTHR43818:SF5">
    <property type="entry name" value="OXIDOREDUCTASE FAMILY PROTEIN"/>
    <property type="match status" value="1"/>
</dbReference>
<keyword evidence="3" id="KW-0560">Oxidoreductase</keyword>
<proteinExistence type="predicted"/>
<organism evidence="3 4">
    <name type="scientific">Candidatus Fervidibacter japonicus</name>
    <dbReference type="NCBI Taxonomy" id="2035412"/>
    <lineage>
        <taxon>Bacteria</taxon>
        <taxon>Candidatus Fervidibacterota</taxon>
        <taxon>Candidatus Fervidibacter</taxon>
    </lineage>
</organism>
<dbReference type="InterPro" id="IPR000683">
    <property type="entry name" value="Gfo/Idh/MocA-like_OxRdtase_N"/>
</dbReference>
<evidence type="ECO:0000313" key="4">
    <source>
        <dbReference type="Proteomes" id="UP000236173"/>
    </source>
</evidence>
<evidence type="ECO:0000259" key="1">
    <source>
        <dbReference type="Pfam" id="PF01408"/>
    </source>
</evidence>
<sequence length="426" mass="47824">MATEQEGERRASRRSFLRATGLAGLGAIAAGWKPSRVYALAGSQQVVGANSRIGVGIIGCGGQGNAHIRTIQRLQQEGENIAVVAVCDVYQKRLDTAVKRTGAKPYRDYRELLRDPNVDAVFIVTPEHWHAQMAIDAMNAGKAVYLEKPMTRYLDEAKAVYETAVRTKAVIQVGSQWTSEPRWRQAGELVQQGKLGKVVWAQTSYCRNSKGGEWNYPIDPDAKPGVNLDWDMFLGPAPKRPWDPERFFRWKKFWDYTGGIVTNLFPHVLHQIFLVAGAEFPTRVVATGGTFVHKDREIPDTFHMMAEFPSGWVLVVVGSTANERGLEILVRGHKANLFLSGSEFVIQPERVYADEVEPMRLPAPALTDPLKAHHKNFFDCVRDRTKTLNCPIDVAYKVMVTLALAELSYRESKMKQFDPERQIVRA</sequence>
<dbReference type="GO" id="GO:0050112">
    <property type="term" value="F:inositol 2-dehydrogenase (NAD+) activity"/>
    <property type="evidence" value="ECO:0007669"/>
    <property type="project" value="UniProtKB-EC"/>
</dbReference>
<name>A0A2H5XCZ4_9BACT</name>
<feature type="domain" description="Gfo/Idh/MocA-like oxidoreductase N-terminal" evidence="1">
    <location>
        <begin position="53"/>
        <end position="174"/>
    </location>
</feature>
<dbReference type="EC" id="1.1.1.18" evidence="3"/>
<gene>
    <name evidence="3" type="primary">iolG_5</name>
    <name evidence="3" type="ORF">HRbin17_01574</name>
</gene>
<dbReference type="GO" id="GO:0000166">
    <property type="term" value="F:nucleotide binding"/>
    <property type="evidence" value="ECO:0007669"/>
    <property type="project" value="InterPro"/>
</dbReference>
<dbReference type="Pfam" id="PF01408">
    <property type="entry name" value="GFO_IDH_MocA"/>
    <property type="match status" value="1"/>
</dbReference>
<dbReference type="AlphaFoldDB" id="A0A2H5XCZ4"/>
<dbReference type="Proteomes" id="UP000236173">
    <property type="component" value="Unassembled WGS sequence"/>
</dbReference>
<dbReference type="SUPFAM" id="SSF51735">
    <property type="entry name" value="NAD(P)-binding Rossmann-fold domains"/>
    <property type="match status" value="1"/>
</dbReference>
<dbReference type="SUPFAM" id="SSF55347">
    <property type="entry name" value="Glyceraldehyde-3-phosphate dehydrogenase-like, C-terminal domain"/>
    <property type="match status" value="1"/>
</dbReference>
<dbReference type="Gene3D" id="3.30.360.10">
    <property type="entry name" value="Dihydrodipicolinate Reductase, domain 2"/>
    <property type="match status" value="1"/>
</dbReference>
<dbReference type="InterPro" id="IPR036291">
    <property type="entry name" value="NAD(P)-bd_dom_sf"/>
</dbReference>
<evidence type="ECO:0000259" key="2">
    <source>
        <dbReference type="Pfam" id="PF22725"/>
    </source>
</evidence>
<dbReference type="InterPro" id="IPR050463">
    <property type="entry name" value="Gfo/Idh/MocA_oxidrdct_glycsds"/>
</dbReference>
<dbReference type="Pfam" id="PF22725">
    <property type="entry name" value="GFO_IDH_MocA_C3"/>
    <property type="match status" value="1"/>
</dbReference>
<dbReference type="InterPro" id="IPR006311">
    <property type="entry name" value="TAT_signal"/>
</dbReference>
<dbReference type="InterPro" id="IPR055170">
    <property type="entry name" value="GFO_IDH_MocA-like_dom"/>
</dbReference>
<dbReference type="Gene3D" id="3.40.50.720">
    <property type="entry name" value="NAD(P)-binding Rossmann-like Domain"/>
    <property type="match status" value="1"/>
</dbReference>
<comment type="caution">
    <text evidence="3">The sequence shown here is derived from an EMBL/GenBank/DDBJ whole genome shotgun (WGS) entry which is preliminary data.</text>
</comment>
<accession>A0A2H5XCZ4</accession>
<evidence type="ECO:0000313" key="3">
    <source>
        <dbReference type="EMBL" id="GBC99053.1"/>
    </source>
</evidence>